<evidence type="ECO:0000313" key="2">
    <source>
        <dbReference type="EMBL" id="RUP07970.1"/>
    </source>
</evidence>
<keyword evidence="1" id="KW-0472">Membrane</keyword>
<organism evidence="2 3">
    <name type="scientific">Jimgerdemannia flammicorona</name>
    <dbReference type="NCBI Taxonomy" id="994334"/>
    <lineage>
        <taxon>Eukaryota</taxon>
        <taxon>Fungi</taxon>
        <taxon>Fungi incertae sedis</taxon>
        <taxon>Mucoromycota</taxon>
        <taxon>Mucoromycotina</taxon>
        <taxon>Endogonomycetes</taxon>
        <taxon>Endogonales</taxon>
        <taxon>Endogonaceae</taxon>
        <taxon>Jimgerdemannia</taxon>
    </lineage>
</organism>
<sequence>MPSRRVSLLKSSQVGQLLTYAGAGAVAGLAILAAIYPERAMFNEKRPDITRPNEWPIIGLYT</sequence>
<keyword evidence="3" id="KW-1185">Reference proteome</keyword>
<reference evidence="2 3" key="1">
    <citation type="journal article" date="2018" name="New Phytol.">
        <title>Phylogenomics of Endogonaceae and evolution of mycorrhizas within Mucoromycota.</title>
        <authorList>
            <person name="Chang Y."/>
            <person name="Desiro A."/>
            <person name="Na H."/>
            <person name="Sandor L."/>
            <person name="Lipzen A."/>
            <person name="Clum A."/>
            <person name="Barry K."/>
            <person name="Grigoriev I.V."/>
            <person name="Martin F.M."/>
            <person name="Stajich J.E."/>
            <person name="Smith M.E."/>
            <person name="Bonito G."/>
            <person name="Spatafora J.W."/>
        </authorList>
    </citation>
    <scope>NUCLEOTIDE SEQUENCE [LARGE SCALE GENOMIC DNA]</scope>
    <source>
        <strain evidence="2 3">GMNB39</strain>
    </source>
</reference>
<comment type="caution">
    <text evidence="2">The sequence shown here is derived from an EMBL/GenBank/DDBJ whole genome shotgun (WGS) entry which is preliminary data.</text>
</comment>
<dbReference type="AlphaFoldDB" id="A0A433AZ41"/>
<evidence type="ECO:0000313" key="3">
    <source>
        <dbReference type="Proteomes" id="UP000268093"/>
    </source>
</evidence>
<proteinExistence type="predicted"/>
<name>A0A433AZ41_9FUNG</name>
<keyword evidence="1" id="KW-0812">Transmembrane</keyword>
<protein>
    <submittedName>
        <fullName evidence="2">Uncharacterized protein</fullName>
    </submittedName>
</protein>
<gene>
    <name evidence="2" type="ORF">BC936DRAFT_140154</name>
</gene>
<dbReference type="Proteomes" id="UP000268093">
    <property type="component" value="Unassembled WGS sequence"/>
</dbReference>
<accession>A0A433AZ41</accession>
<dbReference type="EMBL" id="RBNI01016502">
    <property type="protein sequence ID" value="RUP07970.1"/>
    <property type="molecule type" value="Genomic_DNA"/>
</dbReference>
<keyword evidence="1" id="KW-1133">Transmembrane helix</keyword>
<feature type="transmembrane region" description="Helical" evidence="1">
    <location>
        <begin position="17"/>
        <end position="36"/>
    </location>
</feature>
<evidence type="ECO:0000256" key="1">
    <source>
        <dbReference type="SAM" id="Phobius"/>
    </source>
</evidence>